<keyword evidence="4" id="KW-0032">Aminotransferase</keyword>
<organism evidence="4 5">
    <name type="scientific">Roseomonas gilardii</name>
    <dbReference type="NCBI Taxonomy" id="257708"/>
    <lineage>
        <taxon>Bacteria</taxon>
        <taxon>Pseudomonadati</taxon>
        <taxon>Pseudomonadota</taxon>
        <taxon>Alphaproteobacteria</taxon>
        <taxon>Acetobacterales</taxon>
        <taxon>Roseomonadaceae</taxon>
        <taxon>Roseomonas</taxon>
    </lineage>
</organism>
<keyword evidence="1" id="KW-0663">Pyridoxal phosphate</keyword>
<evidence type="ECO:0000313" key="5">
    <source>
        <dbReference type="Proteomes" id="UP000185494"/>
    </source>
</evidence>
<dbReference type="Gene3D" id="3.90.1150.10">
    <property type="entry name" value="Aspartate Aminotransferase, domain 1"/>
    <property type="match status" value="1"/>
</dbReference>
<reference evidence="4 5" key="1">
    <citation type="submission" date="2016-05" db="EMBL/GenBank/DDBJ databases">
        <title>Complete Genome and Methylome Analysis of Psychrotrophic Bacterial Isolates from Antarctic Lake Untersee.</title>
        <authorList>
            <person name="Fomenkov A."/>
            <person name="Akimov V.N."/>
            <person name="Vasilyeva L.V."/>
            <person name="Andersen D."/>
            <person name="Vincze T."/>
            <person name="Roberts R.J."/>
        </authorList>
    </citation>
    <scope>NUCLEOTIDE SEQUENCE [LARGE SCALE GENOMIC DNA]</scope>
    <source>
        <strain evidence="4 5">U14-5</strain>
    </source>
</reference>
<name>A0A1L7AHU0_9PROT</name>
<accession>A0A1L7AHU0</accession>
<sequence>MTQTPPLASQRALFEIPEGIAYLDAAAYSPLPRSVRAAGEVGVASKSHPWAVPRSEAANWGVRARAAAARLIGAVPGDIAITGSVSHGIATAALNLELPAGSRVLRVQDEFPSLCLPWDRLARQRGLVVEAVPRAADGDWTAALLEAIDRPGAAPLGVATLTPLHWCDGAPIDLDRVIPAVRRQGGAVVVDATQAVGVLPVDVGRWRPDFLAFPTYKWVLGPYSLAFLYAAPERQSGQPLEENGFNMPQGRPAPGAARYDRGERDDPVALPMAATGLELVASWGAAAVEARLRALTDRLVERLEAMGLACPPRHRRAPHILGLRLPGGLPPHAIAALAERGAFASDRLGVLRISAHVWVEEADIDRFAGLLGEVLGR</sequence>
<dbReference type="STRING" id="257708.RGI145_15860"/>
<feature type="region of interest" description="Disordered" evidence="2">
    <location>
        <begin position="241"/>
        <end position="261"/>
    </location>
</feature>
<dbReference type="InterPro" id="IPR015424">
    <property type="entry name" value="PyrdxlP-dep_Trfase"/>
</dbReference>
<dbReference type="SUPFAM" id="SSF53383">
    <property type="entry name" value="PLP-dependent transferases"/>
    <property type="match status" value="1"/>
</dbReference>
<dbReference type="InterPro" id="IPR015421">
    <property type="entry name" value="PyrdxlP-dep_Trfase_major"/>
</dbReference>
<dbReference type="Gene3D" id="3.40.640.10">
    <property type="entry name" value="Type I PLP-dependent aspartate aminotransferase-like (Major domain)"/>
    <property type="match status" value="1"/>
</dbReference>
<dbReference type="InterPro" id="IPR000192">
    <property type="entry name" value="Aminotrans_V_dom"/>
</dbReference>
<evidence type="ECO:0000256" key="1">
    <source>
        <dbReference type="ARBA" id="ARBA00022898"/>
    </source>
</evidence>
<dbReference type="GO" id="GO:0008483">
    <property type="term" value="F:transaminase activity"/>
    <property type="evidence" value="ECO:0007669"/>
    <property type="project" value="UniProtKB-KW"/>
</dbReference>
<dbReference type="eggNOG" id="COG0520">
    <property type="taxonomic scope" value="Bacteria"/>
</dbReference>
<dbReference type="RefSeq" id="WP_075799130.1">
    <property type="nucleotide sequence ID" value="NZ_CP015583.1"/>
</dbReference>
<protein>
    <submittedName>
        <fullName evidence="4">Aminotransferase V</fullName>
    </submittedName>
</protein>
<dbReference type="PANTHER" id="PTHR43586">
    <property type="entry name" value="CYSTEINE DESULFURASE"/>
    <property type="match status" value="1"/>
</dbReference>
<gene>
    <name evidence="4" type="ORF">RGI145_15860</name>
</gene>
<dbReference type="AlphaFoldDB" id="A0A1L7AHU0"/>
<evidence type="ECO:0000256" key="2">
    <source>
        <dbReference type="SAM" id="MobiDB-lite"/>
    </source>
</evidence>
<feature type="domain" description="Aminotransferase class V" evidence="3">
    <location>
        <begin position="22"/>
        <end position="341"/>
    </location>
</feature>
<evidence type="ECO:0000259" key="3">
    <source>
        <dbReference type="Pfam" id="PF00266"/>
    </source>
</evidence>
<dbReference type="EMBL" id="CP015583">
    <property type="protein sequence ID" value="APT58363.1"/>
    <property type="molecule type" value="Genomic_DNA"/>
</dbReference>
<keyword evidence="4" id="KW-0808">Transferase</keyword>
<dbReference type="InterPro" id="IPR015422">
    <property type="entry name" value="PyrdxlP-dep_Trfase_small"/>
</dbReference>
<dbReference type="PANTHER" id="PTHR43586:SF15">
    <property type="entry name" value="BLR3095 PROTEIN"/>
    <property type="match status" value="1"/>
</dbReference>
<evidence type="ECO:0000313" key="4">
    <source>
        <dbReference type="EMBL" id="APT58363.1"/>
    </source>
</evidence>
<dbReference type="Pfam" id="PF00266">
    <property type="entry name" value="Aminotran_5"/>
    <property type="match status" value="1"/>
</dbReference>
<proteinExistence type="predicted"/>
<dbReference type="KEGG" id="rgi:RGI145_15860"/>
<dbReference type="Proteomes" id="UP000185494">
    <property type="component" value="Chromosome 1"/>
</dbReference>